<dbReference type="Pfam" id="PF02671">
    <property type="entry name" value="PAH"/>
    <property type="match status" value="1"/>
</dbReference>
<sequence length="877" mass="103731">MEDLKAADPVEIEDKEYSGSNEYRNDQISVSSDEFIDDRQTNKTEEKFDKNLSNSFKKSLEMNFGIPNNITGDRMYQDRINKSLSISKREVEDDYGRKQDVFRINDANEDINDKKLIHDDGDLNDAMIFINKIKNEYPSNSRAYDNFLEVMRDFKFGKTSAHDVCKSVKMIFNEKPSIIKTFEDYLPHHLKTSTDVHMYKSNQNLPDRSFFAKQIYEQRFQHPSHFNDLRINPPPTYYERPDQMHHMQGAPYNFGRPMTMIGSQQQMMRQPPFYPHPHGMNQQKQMKPNNIKFAYQSTQKYRQQQPQPWVTSFPAKRDISKTAPVSKQFEFIEEFKLRYSPNDPTYGKVIDIMTNPHISKKDVLVRVEDVLKNDRETFEIFKRICMPEYKDYEPPKKIKLSNKPLDKIMDIMKEKKLEDQFLKLVNLLNQRLISSKVFFPLMEKIINDDELMRELKRYLHYSEVDVGTNKSVFTQKKVGSYIEYPKKNENVECPSMFKTILNDRFVNVSTYNSEDSGYVFRFKNQSETILNKLSDDRSDIDVTIARVKYFILKLTKVYDLATNHNEKKLEISDFEFSEQVLIETMRMIYGEDYQKILDKMFESPLAAIPKVIERGYKVFKEFSAKQRENQEYWRYVTETHYYKAYDTNGVEYKSQEKNCLNLRYIQNNCNTPITITIEDTEIFNFVRDLFITFITNNYNNNKKISIQSKEEYFFKCIDLLDEQGVDENIGFEHYALYVYFLKICSRFEEVFKYDISIEKPNRVALNLGLVEESAYETMKEGIIDLSEKLVSKEIDSDTFESQIRILTNMKGFKLYNLKKMISKMDRLVGIILERELDSSTSNISFNVNRTDNVITLSKNEKAAELTIDDNEMVESEV</sequence>
<evidence type="ECO:0000256" key="4">
    <source>
        <dbReference type="SAM" id="MobiDB-lite"/>
    </source>
</evidence>
<evidence type="ECO:0000313" key="6">
    <source>
        <dbReference type="EMBL" id="ORD97297.1"/>
    </source>
</evidence>
<dbReference type="Pfam" id="PF16879">
    <property type="entry name" value="Sin3a_C"/>
    <property type="match status" value="1"/>
</dbReference>
<protein>
    <submittedName>
        <fullName evidence="6">PST1</fullName>
    </submittedName>
</protein>
<dbReference type="AlphaFoldDB" id="A0A1X0QC08"/>
<dbReference type="EMBL" id="LVKB01000029">
    <property type="protein sequence ID" value="ORD97297.1"/>
    <property type="molecule type" value="Genomic_DNA"/>
</dbReference>
<evidence type="ECO:0000259" key="5">
    <source>
        <dbReference type="SMART" id="SM00761"/>
    </source>
</evidence>
<feature type="domain" description="Histone deacetylase interacting" evidence="5">
    <location>
        <begin position="474"/>
        <end position="570"/>
    </location>
</feature>
<keyword evidence="2 3" id="KW-0539">Nucleus</keyword>
<dbReference type="VEuPathDB" id="MicrosporidiaDB:HERIO_809"/>
<dbReference type="Proteomes" id="UP000192356">
    <property type="component" value="Unassembled WGS sequence"/>
</dbReference>
<evidence type="ECO:0000256" key="2">
    <source>
        <dbReference type="ARBA" id="ARBA00023242"/>
    </source>
</evidence>
<dbReference type="GO" id="GO:0005634">
    <property type="term" value="C:nucleus"/>
    <property type="evidence" value="ECO:0007669"/>
    <property type="project" value="UniProtKB-SubCell"/>
</dbReference>
<keyword evidence="7" id="KW-1185">Reference proteome</keyword>
<dbReference type="InterPro" id="IPR036600">
    <property type="entry name" value="PAH_sf"/>
</dbReference>
<dbReference type="PROSITE" id="PS51477">
    <property type="entry name" value="PAH"/>
    <property type="match status" value="1"/>
</dbReference>
<dbReference type="Gene3D" id="1.20.1160.11">
    <property type="entry name" value="Paired amphipathic helix"/>
    <property type="match status" value="1"/>
</dbReference>
<proteinExistence type="predicted"/>
<reference evidence="6 7" key="1">
    <citation type="journal article" date="2017" name="Environ. Microbiol.">
        <title>Decay of the glycolytic pathway and adaptation to intranuclear parasitism within Enterocytozoonidae microsporidia.</title>
        <authorList>
            <person name="Wiredu Boakye D."/>
            <person name="Jaroenlak P."/>
            <person name="Prachumwat A."/>
            <person name="Williams T.A."/>
            <person name="Bateman K.S."/>
            <person name="Itsathitphaisarn O."/>
            <person name="Sritunyalucksana K."/>
            <person name="Paszkiewicz K.H."/>
            <person name="Moore K.A."/>
            <person name="Stentiford G.D."/>
            <person name="Williams B.A."/>
        </authorList>
    </citation>
    <scope>NUCLEOTIDE SEQUENCE [LARGE SCALE GENOMIC DNA]</scope>
    <source>
        <strain evidence="6 7">GB1</strain>
    </source>
</reference>
<dbReference type="OrthoDB" id="10265969at2759"/>
<dbReference type="InterPro" id="IPR039774">
    <property type="entry name" value="Sin3-like"/>
</dbReference>
<organism evidence="6 7">
    <name type="scientific">Hepatospora eriocheir</name>
    <dbReference type="NCBI Taxonomy" id="1081669"/>
    <lineage>
        <taxon>Eukaryota</taxon>
        <taxon>Fungi</taxon>
        <taxon>Fungi incertae sedis</taxon>
        <taxon>Microsporidia</taxon>
        <taxon>Hepatosporidae</taxon>
        <taxon>Hepatospora</taxon>
    </lineage>
</organism>
<evidence type="ECO:0000313" key="7">
    <source>
        <dbReference type="Proteomes" id="UP000192356"/>
    </source>
</evidence>
<feature type="compositionally biased region" description="Polar residues" evidence="4">
    <location>
        <begin position="18"/>
        <end position="32"/>
    </location>
</feature>
<dbReference type="InterPro" id="IPR003822">
    <property type="entry name" value="PAH"/>
</dbReference>
<comment type="caution">
    <text evidence="6">The sequence shown here is derived from an EMBL/GenBank/DDBJ whole genome shotgun (WGS) entry which is preliminary data.</text>
</comment>
<dbReference type="PANTHER" id="PTHR12346">
    <property type="entry name" value="SIN3B-RELATED"/>
    <property type="match status" value="1"/>
</dbReference>
<dbReference type="InterPro" id="IPR013194">
    <property type="entry name" value="HDAC_interact_dom"/>
</dbReference>
<feature type="region of interest" description="Disordered" evidence="4">
    <location>
        <begin position="1"/>
        <end position="43"/>
    </location>
</feature>
<gene>
    <name evidence="6" type="primary">PST1</name>
    <name evidence="6" type="ORF">HERIO_809</name>
</gene>
<evidence type="ECO:0000256" key="3">
    <source>
        <dbReference type="PROSITE-ProRule" id="PRU00810"/>
    </source>
</evidence>
<dbReference type="GO" id="GO:0003714">
    <property type="term" value="F:transcription corepressor activity"/>
    <property type="evidence" value="ECO:0007669"/>
    <property type="project" value="InterPro"/>
</dbReference>
<evidence type="ECO:0000256" key="1">
    <source>
        <dbReference type="ARBA" id="ARBA00004123"/>
    </source>
</evidence>
<dbReference type="InterPro" id="IPR031693">
    <property type="entry name" value="Sin3_C"/>
</dbReference>
<comment type="subcellular location">
    <subcellularLocation>
        <location evidence="1 3">Nucleus</location>
    </subcellularLocation>
</comment>
<dbReference type="Pfam" id="PF08295">
    <property type="entry name" value="Sin3_corepress"/>
    <property type="match status" value="1"/>
</dbReference>
<dbReference type="SMART" id="SM00761">
    <property type="entry name" value="HDAC_interact"/>
    <property type="match status" value="1"/>
</dbReference>
<dbReference type="VEuPathDB" id="MicrosporidiaDB:A0H76_1660"/>
<accession>A0A1X0QC08</accession>
<name>A0A1X0QC08_9MICR</name>
<dbReference type="SUPFAM" id="SSF47762">
    <property type="entry name" value="PAH2 domain"/>
    <property type="match status" value="1"/>
</dbReference>